<comment type="caution">
    <text evidence="2">The sequence shown here is derived from an EMBL/GenBank/DDBJ whole genome shotgun (WGS) entry which is preliminary data.</text>
</comment>
<gene>
    <name evidence="2" type="ORF">BaRGS_00022863</name>
</gene>
<dbReference type="EMBL" id="JACVVK020000187">
    <property type="protein sequence ID" value="KAK7485868.1"/>
    <property type="molecule type" value="Genomic_DNA"/>
</dbReference>
<evidence type="ECO:0000256" key="1">
    <source>
        <dbReference type="SAM" id="MobiDB-lite"/>
    </source>
</evidence>
<protein>
    <recommendedName>
        <fullName evidence="4">Securin</fullName>
    </recommendedName>
</protein>
<sequence length="273" mass="29784">GKTFQSGASQSLKTPRRALGSVNQADRVAGFAPSQTGLKPALGTTPASVNKKVAAQFQKPSSVQKPKSLSEKSSKLNEQLFPSLDKENNVGGKSKQQGKPVSTSRPAQSKASTDTIDPKLLPDIEYMPEAEPPAESDDESIWPKRDRVSNYVDRILNWRPSCLFGIVPESEDEEEEERQRKRIMEELDNIPLPKDNDDDRLSKDLHLSFEELNLDAVPLPSIDDIVLLSEEAPENSGTAAVDVSLPSLDDSIGLSLHLGNLVLKDSLPNSPAH</sequence>
<dbReference type="AlphaFoldDB" id="A0ABD0KFR4"/>
<evidence type="ECO:0000313" key="3">
    <source>
        <dbReference type="Proteomes" id="UP001519460"/>
    </source>
</evidence>
<proteinExistence type="predicted"/>
<keyword evidence="3" id="KW-1185">Reference proteome</keyword>
<feature type="region of interest" description="Disordered" evidence="1">
    <location>
        <begin position="53"/>
        <end position="142"/>
    </location>
</feature>
<reference evidence="2 3" key="1">
    <citation type="journal article" date="2023" name="Sci. Data">
        <title>Genome assembly of the Korean intertidal mud-creeper Batillaria attramentaria.</title>
        <authorList>
            <person name="Patra A.K."/>
            <person name="Ho P.T."/>
            <person name="Jun S."/>
            <person name="Lee S.J."/>
            <person name="Kim Y."/>
            <person name="Won Y.J."/>
        </authorList>
    </citation>
    <scope>NUCLEOTIDE SEQUENCE [LARGE SCALE GENOMIC DNA]</scope>
    <source>
        <strain evidence="2">Wonlab-2016</strain>
    </source>
</reference>
<feature type="compositionally biased region" description="Acidic residues" evidence="1">
    <location>
        <begin position="126"/>
        <end position="140"/>
    </location>
</feature>
<feature type="non-terminal residue" evidence="2">
    <location>
        <position position="1"/>
    </location>
</feature>
<organism evidence="2 3">
    <name type="scientific">Batillaria attramentaria</name>
    <dbReference type="NCBI Taxonomy" id="370345"/>
    <lineage>
        <taxon>Eukaryota</taxon>
        <taxon>Metazoa</taxon>
        <taxon>Spiralia</taxon>
        <taxon>Lophotrochozoa</taxon>
        <taxon>Mollusca</taxon>
        <taxon>Gastropoda</taxon>
        <taxon>Caenogastropoda</taxon>
        <taxon>Sorbeoconcha</taxon>
        <taxon>Cerithioidea</taxon>
        <taxon>Batillariidae</taxon>
        <taxon>Batillaria</taxon>
    </lineage>
</organism>
<dbReference type="Proteomes" id="UP001519460">
    <property type="component" value="Unassembled WGS sequence"/>
</dbReference>
<feature type="compositionally biased region" description="Polar residues" evidence="1">
    <location>
        <begin position="94"/>
        <end position="115"/>
    </location>
</feature>
<evidence type="ECO:0000313" key="2">
    <source>
        <dbReference type="EMBL" id="KAK7485868.1"/>
    </source>
</evidence>
<name>A0ABD0KFR4_9CAEN</name>
<accession>A0ABD0KFR4</accession>
<evidence type="ECO:0008006" key="4">
    <source>
        <dbReference type="Google" id="ProtNLM"/>
    </source>
</evidence>